<dbReference type="Proteomes" id="UP000663888">
    <property type="component" value="Unassembled WGS sequence"/>
</dbReference>
<reference evidence="1" key="1">
    <citation type="submission" date="2021-01" db="EMBL/GenBank/DDBJ databases">
        <authorList>
            <person name="Kaushik A."/>
        </authorList>
    </citation>
    <scope>NUCLEOTIDE SEQUENCE</scope>
    <source>
        <strain evidence="1">AG4-R118</strain>
    </source>
</reference>
<proteinExistence type="predicted"/>
<evidence type="ECO:0000313" key="1">
    <source>
        <dbReference type="EMBL" id="CAE6401333.1"/>
    </source>
</evidence>
<gene>
    <name evidence="1" type="ORF">RDB_LOCUS3883</name>
</gene>
<comment type="caution">
    <text evidence="1">The sequence shown here is derived from an EMBL/GenBank/DDBJ whole genome shotgun (WGS) entry which is preliminary data.</text>
</comment>
<accession>A0A8H3A6H7</accession>
<evidence type="ECO:0000313" key="2">
    <source>
        <dbReference type="Proteomes" id="UP000663888"/>
    </source>
</evidence>
<feature type="non-terminal residue" evidence="1">
    <location>
        <position position="1"/>
    </location>
</feature>
<dbReference type="EMBL" id="CAJMWX010000093">
    <property type="protein sequence ID" value="CAE6401333.1"/>
    <property type="molecule type" value="Genomic_DNA"/>
</dbReference>
<organism evidence="1 2">
    <name type="scientific">Rhizoctonia solani</name>
    <dbReference type="NCBI Taxonomy" id="456999"/>
    <lineage>
        <taxon>Eukaryota</taxon>
        <taxon>Fungi</taxon>
        <taxon>Dikarya</taxon>
        <taxon>Basidiomycota</taxon>
        <taxon>Agaricomycotina</taxon>
        <taxon>Agaricomycetes</taxon>
        <taxon>Cantharellales</taxon>
        <taxon>Ceratobasidiaceae</taxon>
        <taxon>Rhizoctonia</taxon>
    </lineage>
</organism>
<protein>
    <submittedName>
        <fullName evidence="1">Uncharacterized protein</fullName>
    </submittedName>
</protein>
<sequence length="147" mass="16419">ERQFIDHHQAPLLLYLMQVPDYQSQKAPVLAGYSFSAKDLEAALKDNQALKQACSWMPQMAYIATLTNLVVGTPPYQLFVTAPSEQAAKDYKNRNYILSPVGISHKLGATEDPLAKQMKEVIMTKKPPVTPKWVVLKDQYVVSTIVG</sequence>
<dbReference type="AlphaFoldDB" id="A0A8H3A6H7"/>
<name>A0A8H3A6H7_9AGAM</name>